<feature type="compositionally biased region" description="Basic and acidic residues" evidence="1">
    <location>
        <begin position="132"/>
        <end position="184"/>
    </location>
</feature>
<name>X6LEK2_RETFI</name>
<feature type="non-terminal residue" evidence="2">
    <location>
        <position position="206"/>
    </location>
</feature>
<keyword evidence="3" id="KW-1185">Reference proteome</keyword>
<feature type="compositionally biased region" description="Polar residues" evidence="1">
    <location>
        <begin position="100"/>
        <end position="109"/>
    </location>
</feature>
<reference evidence="2 3" key="1">
    <citation type="journal article" date="2013" name="Curr. Biol.">
        <title>The Genome of the Foraminiferan Reticulomyxa filosa.</title>
        <authorList>
            <person name="Glockner G."/>
            <person name="Hulsmann N."/>
            <person name="Schleicher M."/>
            <person name="Noegel A.A."/>
            <person name="Eichinger L."/>
            <person name="Gallinger C."/>
            <person name="Pawlowski J."/>
            <person name="Sierra R."/>
            <person name="Euteneuer U."/>
            <person name="Pillet L."/>
            <person name="Moustafa A."/>
            <person name="Platzer M."/>
            <person name="Groth M."/>
            <person name="Szafranski K."/>
            <person name="Schliwa M."/>
        </authorList>
    </citation>
    <scope>NUCLEOTIDE SEQUENCE [LARGE SCALE GENOMIC DNA]</scope>
</reference>
<organism evidence="2 3">
    <name type="scientific">Reticulomyxa filosa</name>
    <dbReference type="NCBI Taxonomy" id="46433"/>
    <lineage>
        <taxon>Eukaryota</taxon>
        <taxon>Sar</taxon>
        <taxon>Rhizaria</taxon>
        <taxon>Retaria</taxon>
        <taxon>Foraminifera</taxon>
        <taxon>Monothalamids</taxon>
        <taxon>Reticulomyxidae</taxon>
        <taxon>Reticulomyxa</taxon>
    </lineage>
</organism>
<accession>X6LEK2</accession>
<comment type="caution">
    <text evidence="2">The sequence shown here is derived from an EMBL/GenBank/DDBJ whole genome shotgun (WGS) entry which is preliminary data.</text>
</comment>
<dbReference type="Proteomes" id="UP000023152">
    <property type="component" value="Unassembled WGS sequence"/>
</dbReference>
<feature type="non-terminal residue" evidence="2">
    <location>
        <position position="1"/>
    </location>
</feature>
<dbReference type="EMBL" id="ASPP01041184">
    <property type="protein sequence ID" value="ETO00393.1"/>
    <property type="molecule type" value="Genomic_DNA"/>
</dbReference>
<evidence type="ECO:0000313" key="2">
    <source>
        <dbReference type="EMBL" id="ETO00393.1"/>
    </source>
</evidence>
<proteinExistence type="predicted"/>
<sequence>EKLLTDDHKTLHELDLTHGSLIYLGPMKQQISYKKIRADRQKNLERIFSLDNNCKPFAQMSRSLSLPHGPLSDLLKIHSSKQHEQQFLSPFLTKNVVDASPSNDTNTISLHKMRGISKSETSLDISKRQRQKDKQKQKSKDKDKDKDKDKEKKERKKEKEREKEKEKEKEREREKEEKEKENKIKMRKKKNKKLKIKIFTIKIKIK</sequence>
<feature type="region of interest" description="Disordered" evidence="1">
    <location>
        <begin position="96"/>
        <end position="193"/>
    </location>
</feature>
<evidence type="ECO:0000313" key="3">
    <source>
        <dbReference type="Proteomes" id="UP000023152"/>
    </source>
</evidence>
<dbReference type="AlphaFoldDB" id="X6LEK2"/>
<protein>
    <submittedName>
        <fullName evidence="2">Uncharacterized protein</fullName>
    </submittedName>
</protein>
<gene>
    <name evidence="2" type="ORF">RFI_37054</name>
</gene>
<evidence type="ECO:0000256" key="1">
    <source>
        <dbReference type="SAM" id="MobiDB-lite"/>
    </source>
</evidence>